<sequence>MRFRFLNGMDCPEWLLAEMAEFSHLSALKFKTLCVIASNSIIEGRTQMNEAECSKYVTETFSRDEAIRLFFAIRLVMEKASKAECVGEDLEKELQQLGVPFEHSKQISQIYTTSRDQMREKLLSTIRKEPSLFVDRVIEEKDTVHLEAIATNGQKLRTNLSKNLYSHLLNELDAAQKRLEHLES</sequence>
<dbReference type="InterPro" id="IPR047155">
    <property type="entry name" value="COMMD4/6/7/8"/>
</dbReference>
<dbReference type="PANTHER" id="PTHR16231:SF4">
    <property type="entry name" value="COMM DOMAIN-CONTAINING PROTEIN 4"/>
    <property type="match status" value="1"/>
</dbReference>
<proteinExistence type="predicted"/>
<reference evidence="2" key="1">
    <citation type="submission" date="2024-02" db="UniProtKB">
        <authorList>
            <consortium name="WormBaseParasite"/>
        </authorList>
    </citation>
    <scope>IDENTIFICATION</scope>
</reference>
<name>A0AAF3FDT3_9BILA</name>
<dbReference type="WBParaSite" id="MBELARI_LOCUS5136">
    <property type="protein sequence ID" value="MBELARI_LOCUS5136"/>
    <property type="gene ID" value="MBELARI_LOCUS5136"/>
</dbReference>
<dbReference type="PANTHER" id="PTHR16231">
    <property type="entry name" value="COMM DOMAIN-CONTAINING PROTEIN 4-8 FAMILY MEMBER"/>
    <property type="match status" value="1"/>
</dbReference>
<keyword evidence="1" id="KW-1185">Reference proteome</keyword>
<evidence type="ECO:0000313" key="1">
    <source>
        <dbReference type="Proteomes" id="UP000887575"/>
    </source>
</evidence>
<evidence type="ECO:0000313" key="2">
    <source>
        <dbReference type="WBParaSite" id="MBELARI_LOCUS5136"/>
    </source>
</evidence>
<protein>
    <submittedName>
        <fullName evidence="2">COMM domain-containing protein 4</fullName>
    </submittedName>
</protein>
<dbReference type="Proteomes" id="UP000887575">
    <property type="component" value="Unassembled WGS sequence"/>
</dbReference>
<dbReference type="AlphaFoldDB" id="A0AAF3FDT3"/>
<dbReference type="Pfam" id="PF21672">
    <property type="entry name" value="COMM_HN"/>
    <property type="match status" value="1"/>
</dbReference>
<organism evidence="1 2">
    <name type="scientific">Mesorhabditis belari</name>
    <dbReference type="NCBI Taxonomy" id="2138241"/>
    <lineage>
        <taxon>Eukaryota</taxon>
        <taxon>Metazoa</taxon>
        <taxon>Ecdysozoa</taxon>
        <taxon>Nematoda</taxon>
        <taxon>Chromadorea</taxon>
        <taxon>Rhabditida</taxon>
        <taxon>Rhabditina</taxon>
        <taxon>Rhabditomorpha</taxon>
        <taxon>Rhabditoidea</taxon>
        <taxon>Rhabditidae</taxon>
        <taxon>Mesorhabditinae</taxon>
        <taxon>Mesorhabditis</taxon>
    </lineage>
</organism>
<accession>A0AAF3FDT3</accession>